<dbReference type="RefSeq" id="WP_153381615.1">
    <property type="nucleotide sequence ID" value="NZ_WIVW01000038.1"/>
</dbReference>
<comment type="caution">
    <text evidence="1">The sequence shown here is derived from an EMBL/GenBank/DDBJ whole genome shotgun (WGS) entry which is preliminary data.</text>
</comment>
<organism evidence="1 2">
    <name type="scientific">Pseudomonas helleri</name>
    <dbReference type="NCBI Taxonomy" id="1608996"/>
    <lineage>
        <taxon>Bacteria</taxon>
        <taxon>Pseudomonadati</taxon>
        <taxon>Pseudomonadota</taxon>
        <taxon>Gammaproteobacteria</taxon>
        <taxon>Pseudomonadales</taxon>
        <taxon>Pseudomonadaceae</taxon>
        <taxon>Pseudomonas</taxon>
    </lineage>
</organism>
<dbReference type="Proteomes" id="UP000437970">
    <property type="component" value="Unassembled WGS sequence"/>
</dbReference>
<gene>
    <name evidence="1" type="ORF">GHO29_19630</name>
</gene>
<evidence type="ECO:0000313" key="2">
    <source>
        <dbReference type="Proteomes" id="UP000437970"/>
    </source>
</evidence>
<reference evidence="1 2" key="1">
    <citation type="submission" date="2019-10" db="EMBL/GenBank/DDBJ databases">
        <title>Evaluation of single-gene subtyping targets for Pseudomonas.</title>
        <authorList>
            <person name="Reichler S.J."/>
            <person name="Orsi R.H."/>
            <person name="Wiedmann M."/>
            <person name="Martin N.H."/>
            <person name="Murphy S.I."/>
        </authorList>
    </citation>
    <scope>NUCLEOTIDE SEQUENCE [LARGE SCALE GENOMIC DNA]</scope>
    <source>
        <strain evidence="1 2">FSL R10-1984</strain>
    </source>
</reference>
<dbReference type="AlphaFoldDB" id="A0A7X1Y1X1"/>
<evidence type="ECO:0008006" key="3">
    <source>
        <dbReference type="Google" id="ProtNLM"/>
    </source>
</evidence>
<dbReference type="EMBL" id="WIVW01000038">
    <property type="protein sequence ID" value="MQU28688.1"/>
    <property type="molecule type" value="Genomic_DNA"/>
</dbReference>
<proteinExistence type="predicted"/>
<protein>
    <recommendedName>
        <fullName evidence="3">NERD domain-containing protein</fullName>
    </recommendedName>
</protein>
<accession>A0A7X1Y1X1</accession>
<sequence>MLKINDTYVLSEKAIHNALSKLSWKLLKKEMDKSLWHKNPMGFLELVMRSDSLVNKRENEDKQNKRNLLFTELLGYATHTLKKNDLNEFEKKLGFFAIADNCFSEILKFEGQLSALKDLQPATRLWSVMNWFIRDSHYVEKKIEETFKGGKPILFGSLSITGESGVPVDPSAYHIQQVGALGSAILMESHRCNWFDGDGNVVIPDTVEVSEDDIFKSGSILYNANIWALFDDLQEQVRYLGRGFIVRDKDEHENPPKDLKFGIEFGKNAQSKILDHVAGQRNFTRETSNFFSTKKDLKLNNLLDAVAFVTGSQYLKEHHHASSSLSVLLNYGIAEDDTQYEGLTLTEWIDGFCGLRGFCTNLHSSTAKNKYLSAELITFSEKPLIQHLQSVGMEKEKSITFIKNITFHRKSRDLFDTPLIKTSSGFVIVSDILLGSVISRSIASNILSRKGEFKPKGDGLENTVKEIFNSNGIEAVSYRRKFPAPEGEYEYDTLALWEEKLFVFECKNRWLCEGRPVAIYNYSKQVQNDIKQVDRLVAGLKAHPEMVSAAFGRAVSYDEIIPCVVGGLPYAMPEKYSGIYFTDISIISRFFSERHFKVEYGDSERSDSISLYDQWESDTPSVTNFLKTLARPVQVALALSATDFRTIELAISPSIYLKSELIITKHLDLDDYKELIRSM</sequence>
<evidence type="ECO:0000313" key="1">
    <source>
        <dbReference type="EMBL" id="MQU28688.1"/>
    </source>
</evidence>
<name>A0A7X1Y1X1_9PSED</name>